<reference evidence="5 6" key="1">
    <citation type="submission" date="2024-01" db="EMBL/GenBank/DDBJ databases">
        <title>Characterization of antibiotic resistant novel bacterial strains and their environmental applications.</title>
        <authorList>
            <person name="Manzoor S."/>
            <person name="Abbas S."/>
            <person name="Arshad M."/>
            <person name="Ahmed I."/>
        </authorList>
    </citation>
    <scope>NUCLEOTIDE SEQUENCE [LARGE SCALE GENOMIC DNA]</scope>
    <source>
        <strain evidence="5 6">NCCP-602</strain>
    </source>
</reference>
<dbReference type="InterPro" id="IPR029058">
    <property type="entry name" value="AB_hydrolase_fold"/>
</dbReference>
<dbReference type="Proteomes" id="UP001498238">
    <property type="component" value="Unassembled WGS sequence"/>
</dbReference>
<evidence type="ECO:0000313" key="6">
    <source>
        <dbReference type="Proteomes" id="UP001498238"/>
    </source>
</evidence>
<dbReference type="Pfam" id="PF07859">
    <property type="entry name" value="Abhydrolase_3"/>
    <property type="match status" value="1"/>
</dbReference>
<dbReference type="RefSeq" id="WP_339392056.1">
    <property type="nucleotide sequence ID" value="NZ_BAAAAF010000003.1"/>
</dbReference>
<keyword evidence="2" id="KW-0378">Hydrolase</keyword>
<sequence length="374" mass="39608">MTDEPPHSRSDEAAVLAAIPTDIRSALSVQMIDVLAVQAARAAECRDAAASALADQAQASPASRENSPTPPEFVAARAEYRAERAHWNEGGPTMAQTLDGRIEVGDVAVPVRIHRPTAEAVLPGIVFLHGGGFSLGDLDTHERIARVIAAGSRAAVIAVDYSLSPEAVFPQALHECASVIDHLARHGEAWGIDPTRLAVAGDSAGAMLALGAALLLRDEPERIFRDEPERVRADPGFSSITSLLLFYGAHGLTDSTSRRLFGGEWDGMGPDALASIAAFHYATPADAASHYVDHLGADLGGLPPTFVAAAGLDPLRDDSRALAALLRRAGTEVEFVEYPHVLHSFLHFGRMLDEANTALESAADFAASHFDRRG</sequence>
<dbReference type="PANTHER" id="PTHR48081:SF8">
    <property type="entry name" value="ALPHA_BETA HYDROLASE FOLD-3 DOMAIN-CONTAINING PROTEIN-RELATED"/>
    <property type="match status" value="1"/>
</dbReference>
<dbReference type="InterPro" id="IPR033140">
    <property type="entry name" value="Lipase_GDXG_put_SER_AS"/>
</dbReference>
<feature type="domain" description="Alpha/beta hydrolase fold-3" evidence="4">
    <location>
        <begin position="125"/>
        <end position="346"/>
    </location>
</feature>
<dbReference type="PROSITE" id="PS01173">
    <property type="entry name" value="LIPASE_GDXG_HIS"/>
    <property type="match status" value="1"/>
</dbReference>
<dbReference type="EMBL" id="BAAAAF010000003">
    <property type="protein sequence ID" value="GAA0035087.1"/>
    <property type="molecule type" value="Genomic_DNA"/>
</dbReference>
<evidence type="ECO:0000259" key="4">
    <source>
        <dbReference type="Pfam" id="PF07859"/>
    </source>
</evidence>
<accession>A0ABP3C5Z5</accession>
<keyword evidence="6" id="KW-1185">Reference proteome</keyword>
<name>A0ABP3C5Z5_9MICO</name>
<comment type="caution">
    <text evidence="5">The sequence shown here is derived from an EMBL/GenBank/DDBJ whole genome shotgun (WGS) entry which is preliminary data.</text>
</comment>
<dbReference type="InterPro" id="IPR050300">
    <property type="entry name" value="GDXG_lipolytic_enzyme"/>
</dbReference>
<dbReference type="PANTHER" id="PTHR48081">
    <property type="entry name" value="AB HYDROLASE SUPERFAMILY PROTEIN C4A8.06C"/>
    <property type="match status" value="1"/>
</dbReference>
<proteinExistence type="inferred from homology"/>
<evidence type="ECO:0000256" key="1">
    <source>
        <dbReference type="ARBA" id="ARBA00010515"/>
    </source>
</evidence>
<dbReference type="InterPro" id="IPR002168">
    <property type="entry name" value="Lipase_GDXG_HIS_AS"/>
</dbReference>
<evidence type="ECO:0000313" key="5">
    <source>
        <dbReference type="EMBL" id="GAA0035087.1"/>
    </source>
</evidence>
<dbReference type="PROSITE" id="PS01174">
    <property type="entry name" value="LIPASE_GDXG_SER"/>
    <property type="match status" value="1"/>
</dbReference>
<dbReference type="SUPFAM" id="SSF53474">
    <property type="entry name" value="alpha/beta-Hydrolases"/>
    <property type="match status" value="1"/>
</dbReference>
<protein>
    <submittedName>
        <fullName evidence="5">Acetyl esterase</fullName>
    </submittedName>
</protein>
<organism evidence="5 6">
    <name type="scientific">Brevibacterium metallidurans</name>
    <dbReference type="NCBI Taxonomy" id="1482676"/>
    <lineage>
        <taxon>Bacteria</taxon>
        <taxon>Bacillati</taxon>
        <taxon>Actinomycetota</taxon>
        <taxon>Actinomycetes</taxon>
        <taxon>Micrococcales</taxon>
        <taxon>Brevibacteriaceae</taxon>
        <taxon>Brevibacterium</taxon>
    </lineage>
</organism>
<comment type="similarity">
    <text evidence="1">Belongs to the 'GDXG' lipolytic enzyme family.</text>
</comment>
<dbReference type="Gene3D" id="3.40.50.1820">
    <property type="entry name" value="alpha/beta hydrolase"/>
    <property type="match status" value="1"/>
</dbReference>
<dbReference type="InterPro" id="IPR013094">
    <property type="entry name" value="AB_hydrolase_3"/>
</dbReference>
<gene>
    <name evidence="5" type="primary">aes</name>
    <name evidence="5" type="ORF">NCCP602_10480</name>
</gene>
<evidence type="ECO:0000256" key="2">
    <source>
        <dbReference type="ARBA" id="ARBA00022801"/>
    </source>
</evidence>
<evidence type="ECO:0000256" key="3">
    <source>
        <dbReference type="PROSITE-ProRule" id="PRU10038"/>
    </source>
</evidence>
<feature type="active site" evidence="3">
    <location>
        <position position="203"/>
    </location>
</feature>